<dbReference type="GO" id="GO:0005524">
    <property type="term" value="F:ATP binding"/>
    <property type="evidence" value="ECO:0007669"/>
    <property type="project" value="InterPro"/>
</dbReference>
<dbReference type="InterPro" id="IPR000330">
    <property type="entry name" value="SNF2_N"/>
</dbReference>
<dbReference type="PROSITE" id="PS00518">
    <property type="entry name" value="ZF_RING_1"/>
    <property type="match status" value="1"/>
</dbReference>
<dbReference type="InterPro" id="IPR001650">
    <property type="entry name" value="Helicase_C-like"/>
</dbReference>
<dbReference type="GO" id="GO:0005634">
    <property type="term" value="C:nucleus"/>
    <property type="evidence" value="ECO:0007669"/>
    <property type="project" value="TreeGrafter"/>
</dbReference>
<accession>A0A8S4Q7C1</accession>
<dbReference type="CDD" id="cd18793">
    <property type="entry name" value="SF2_C_SNF"/>
    <property type="match status" value="1"/>
</dbReference>
<dbReference type="SMART" id="SM00487">
    <property type="entry name" value="DEXDc"/>
    <property type="match status" value="1"/>
</dbReference>
<dbReference type="Pfam" id="PF00271">
    <property type="entry name" value="Helicase_C"/>
    <property type="match status" value="1"/>
</dbReference>
<evidence type="ECO:0000313" key="12">
    <source>
        <dbReference type="Proteomes" id="UP000749559"/>
    </source>
</evidence>
<dbReference type="InterPro" id="IPR017907">
    <property type="entry name" value="Znf_RING_CS"/>
</dbReference>
<dbReference type="InterPro" id="IPR038718">
    <property type="entry name" value="SNF2-like_sf"/>
</dbReference>
<evidence type="ECO:0000256" key="8">
    <source>
        <dbReference type="SAM" id="MobiDB-lite"/>
    </source>
</evidence>
<dbReference type="PROSITE" id="PS50089">
    <property type="entry name" value="ZF_RING_2"/>
    <property type="match status" value="1"/>
</dbReference>
<keyword evidence="1" id="KW-0479">Metal-binding</keyword>
<dbReference type="CDD" id="cd16569">
    <property type="entry name" value="RING-HC_SHPRH-like"/>
    <property type="match status" value="1"/>
</dbReference>
<evidence type="ECO:0000313" key="11">
    <source>
        <dbReference type="EMBL" id="CAH1800275.1"/>
    </source>
</evidence>
<evidence type="ECO:0000259" key="9">
    <source>
        <dbReference type="PROSITE" id="PS50089"/>
    </source>
</evidence>
<feature type="region of interest" description="Disordered" evidence="8">
    <location>
        <begin position="407"/>
        <end position="433"/>
    </location>
</feature>
<reference evidence="11" key="1">
    <citation type="submission" date="2022-03" db="EMBL/GenBank/DDBJ databases">
        <authorList>
            <person name="Martin C."/>
        </authorList>
    </citation>
    <scope>NUCLEOTIDE SEQUENCE</scope>
</reference>
<dbReference type="Gene3D" id="3.40.50.10810">
    <property type="entry name" value="Tandem AAA-ATPase domain"/>
    <property type="match status" value="2"/>
</dbReference>
<organism evidence="11 12">
    <name type="scientific">Owenia fusiformis</name>
    <name type="common">Polychaete worm</name>
    <dbReference type="NCBI Taxonomy" id="6347"/>
    <lineage>
        <taxon>Eukaryota</taxon>
        <taxon>Metazoa</taxon>
        <taxon>Spiralia</taxon>
        <taxon>Lophotrochozoa</taxon>
        <taxon>Annelida</taxon>
        <taxon>Polychaeta</taxon>
        <taxon>Sedentaria</taxon>
        <taxon>Canalipalpata</taxon>
        <taxon>Sabellida</taxon>
        <taxon>Oweniida</taxon>
        <taxon>Oweniidae</taxon>
        <taxon>Owenia</taxon>
    </lineage>
</organism>
<feature type="domain" description="Helicase C-terminal" evidence="10">
    <location>
        <begin position="1629"/>
        <end position="1777"/>
    </location>
</feature>
<comment type="caution">
    <text evidence="11">The sequence shown here is derived from an EMBL/GenBank/DDBJ whole genome shotgun (WGS) entry which is preliminary data.</text>
</comment>
<name>A0A8S4Q7C1_OWEFU</name>
<dbReference type="InterPro" id="IPR014001">
    <property type="entry name" value="Helicase_ATP-bd"/>
</dbReference>
<proteinExistence type="predicted"/>
<dbReference type="CDD" id="cd15547">
    <property type="entry name" value="PHD_SHPRH"/>
    <property type="match status" value="1"/>
</dbReference>
<evidence type="ECO:0000256" key="4">
    <source>
        <dbReference type="ARBA" id="ARBA00022833"/>
    </source>
</evidence>
<dbReference type="Gene3D" id="3.40.50.300">
    <property type="entry name" value="P-loop containing nucleotide triphosphate hydrolases"/>
    <property type="match status" value="1"/>
</dbReference>
<dbReference type="GO" id="GO:0000209">
    <property type="term" value="P:protein polyubiquitination"/>
    <property type="evidence" value="ECO:0007669"/>
    <property type="project" value="TreeGrafter"/>
</dbReference>
<dbReference type="InterPro" id="IPR013083">
    <property type="entry name" value="Znf_RING/FYVE/PHD"/>
</dbReference>
<dbReference type="GO" id="GO:0008270">
    <property type="term" value="F:zinc ion binding"/>
    <property type="evidence" value="ECO:0007669"/>
    <property type="project" value="UniProtKB-KW"/>
</dbReference>
<dbReference type="EMBL" id="CAIIXF020000011">
    <property type="protein sequence ID" value="CAH1800275.1"/>
    <property type="molecule type" value="Genomic_DNA"/>
</dbReference>
<dbReference type="PROSITE" id="PS50005">
    <property type="entry name" value="TPR"/>
    <property type="match status" value="1"/>
</dbReference>
<keyword evidence="3" id="KW-0378">Hydrolase</keyword>
<dbReference type="GO" id="GO:0006974">
    <property type="term" value="P:DNA damage response"/>
    <property type="evidence" value="ECO:0007669"/>
    <property type="project" value="TreeGrafter"/>
</dbReference>
<dbReference type="GO" id="GO:0061630">
    <property type="term" value="F:ubiquitin protein ligase activity"/>
    <property type="evidence" value="ECO:0007669"/>
    <property type="project" value="TreeGrafter"/>
</dbReference>
<sequence>MPRKRKTVPKKIDDEKRQKLTWNMSDVPTASKESLINDVCSTSTAAVTCKPSSSIANAEPHTEQTTPNRTIYHQLNIEKELCSFGIGITHSGSIIKKDFPYCKLGEILAGLPDLEDETKLEIDTLFSTSDATTLFVSQVPGCHLLVFESKLSAPVKSRPKDVKLAVSNYFKVECSLPFSCFEALRCSSWFLIQFRYVNTVTKQLELDVYLTKQAICRLHYPCEFLRLKKTFQALKVLIDFYYGVTSSPDYKVRRDNAEEDMEEKEAITDVLGAVKNLHSSEYGSNCSSFVQHEALKPMLRAYQQDAVCWMIQREKLQEKVKEDDLHILFEELKMCNGELLYYNKYLGILVEEKPLATVSPPGGILADEMGLGKTVEVLAVILLHPRSDLVTLQPLIEQRLVYKDRPKRKKKKKSLKAAINNSNGKNDIGDRDTKTKETINDVSDIHEDISIKTGLNIVADNITDAKNSINNVNDVQTTPSQFNKQGQPVARTSQESTNIWIEHDSARTMNTDLFAENHCDQLNNGVKHDTMSSQDKINNSCDKMCVIESAILKSKEELQLPELQDHQYVSPCSEHEKNIHDNIDSDSRKTERNINGDIIKTDDITNYDINKTVIPVIQNASNAPKKHGSPIHGQASVVGNINNAYTSQEEKTGVINIPDLQDNMNSTCQLEIANVENDVKTPKYNGNLARENRDKETNTKSNETIADNTEEVSTEQQPYSDKGDKQGKVSMKQLKKNAGSWKEVVDETTRFECICGVQGEGKDETLRVQCVECGLWQHPECLNYDLKDPLRQPYKCPHCHIFALPMSSKATLIISPSSICHQWVEEILKHVKQQGIKVHIYNGVKTKYIQPWTLANQDIVVCTYETLRTELNYVDLPHSNSESGRRLRNPKRFMAIPSPIIAVEWWRVCLDEAQMVECVSTKAAEMVLRLRTVNRWCVTGTPIQKGIKDLYGLFVFLGRDPYWVEHWWNTILYQPYCHGNRDPLHTEVARVMWRTAKADVIDQINIPDQREEIHWLTFSPVEEHFYRRQFRQCVREAMQRLCRWTDSKVKLSSLDRYTMHQLLLPLVKLRQACCHPQAVRGEFLPIHKSMMTMEELLKQLTKKTKTECEEAHRQIVAAHNGLAALYIAKQQYEDAVEEYREVLRSVEEHKDQLRTDELQQLHAMYNLNEVLALKPSGIAPTLRDDQLVTQCEEIKRKYLKKAEALVTQAQEHLIPAQENIRELSYEFAEGRNWWIAVLDWSASHYFDDSLLLKVREDLQSNKSPVINSIIHRFRNVKGLQLVVHTKLEELQTSHDQLVSALKKLSAKPSPGIVNTTVECCLRPVTGEASKTCPFCKLDEMFNRYEAHLFSFVDQPVIQGEDHGTTSRRGTWADSEVERVLKVIQGEDHGTTSRRGTWADSEVERVLKSILAYYKLMQKKHQLIESGNLHIKIFESLKKEFRHLRAVWMVLREQVAAIDELSMATTRLRLRLPDEPVPDPPQPNIIEPAEFEQTKLKQVSDKIVGKNELRKSLSHLLYLQNLSKNQGQMKDNSNPELCPICQLQLGKEWSVLQCGHCFCLECIRVLVEECPFGSQRRRLKCPMCRQFTRNSDIAYVSTGETLRQGSSEQCNKVKGDHSTKVIGVVSCLMNIQKTELKAKVLIFSTWVDILTVIGQALSDNGITHVALHAGKKSQINLSRFKAESGVDVLLLPIHSGANGLNLIEATHVFLVEPILNPGQELQAIGRVHRIGQTRATTVHRFLVRGTIEEKMHAMLKTVSAPVNTNNAEDTNFTIGDLSELFQPEPDRDTEPEKGSRFIDIDETKQAVPLHLASTSENGFGLVSQSWVKMMRKCVHIALDGTYAEGPVE</sequence>
<keyword evidence="4" id="KW-0862">Zinc</keyword>
<keyword evidence="2 5" id="KW-0863">Zinc-finger</keyword>
<feature type="domain" description="RING-type" evidence="9">
    <location>
        <begin position="1537"/>
        <end position="1584"/>
    </location>
</feature>
<dbReference type="InterPro" id="IPR052583">
    <property type="entry name" value="ATP-helicase/E3_Ub-Ligase"/>
</dbReference>
<evidence type="ECO:0000256" key="6">
    <source>
        <dbReference type="PROSITE-ProRule" id="PRU00339"/>
    </source>
</evidence>
<dbReference type="SUPFAM" id="SSF48452">
    <property type="entry name" value="TPR-like"/>
    <property type="match status" value="1"/>
</dbReference>
<dbReference type="GO" id="GO:0005737">
    <property type="term" value="C:cytoplasm"/>
    <property type="evidence" value="ECO:0007669"/>
    <property type="project" value="UniProtKB-ARBA"/>
</dbReference>
<dbReference type="InterPro" id="IPR019786">
    <property type="entry name" value="Zinc_finger_PHD-type_CS"/>
</dbReference>
<evidence type="ECO:0000256" key="2">
    <source>
        <dbReference type="ARBA" id="ARBA00022771"/>
    </source>
</evidence>
<evidence type="ECO:0000256" key="3">
    <source>
        <dbReference type="ARBA" id="ARBA00022801"/>
    </source>
</evidence>
<dbReference type="PROSITE" id="PS01359">
    <property type="entry name" value="ZF_PHD_1"/>
    <property type="match status" value="1"/>
</dbReference>
<keyword evidence="7" id="KW-0175">Coiled coil</keyword>
<dbReference type="Gene3D" id="1.25.40.10">
    <property type="entry name" value="Tetratricopeptide repeat domain"/>
    <property type="match status" value="1"/>
</dbReference>
<dbReference type="Gene3D" id="3.30.40.10">
    <property type="entry name" value="Zinc/RING finger domain, C3HC4 (zinc finger)"/>
    <property type="match status" value="2"/>
</dbReference>
<evidence type="ECO:0008006" key="13">
    <source>
        <dbReference type="Google" id="ProtNLM"/>
    </source>
</evidence>
<evidence type="ECO:0000256" key="5">
    <source>
        <dbReference type="PROSITE-ProRule" id="PRU00175"/>
    </source>
</evidence>
<evidence type="ECO:0000256" key="1">
    <source>
        <dbReference type="ARBA" id="ARBA00022723"/>
    </source>
</evidence>
<dbReference type="SMART" id="SM00184">
    <property type="entry name" value="RING"/>
    <property type="match status" value="1"/>
</dbReference>
<dbReference type="SMART" id="SM00490">
    <property type="entry name" value="HELICc"/>
    <property type="match status" value="1"/>
</dbReference>
<evidence type="ECO:0000256" key="7">
    <source>
        <dbReference type="SAM" id="Coils"/>
    </source>
</evidence>
<gene>
    <name evidence="11" type="ORF">OFUS_LOCUS24188</name>
</gene>
<dbReference type="InterPro" id="IPR011011">
    <property type="entry name" value="Znf_FYVE_PHD"/>
</dbReference>
<keyword evidence="12" id="KW-1185">Reference proteome</keyword>
<dbReference type="PROSITE" id="PS51194">
    <property type="entry name" value="HELICASE_CTER"/>
    <property type="match status" value="1"/>
</dbReference>
<dbReference type="GO" id="GO:0016787">
    <property type="term" value="F:hydrolase activity"/>
    <property type="evidence" value="ECO:0007669"/>
    <property type="project" value="UniProtKB-KW"/>
</dbReference>
<feature type="repeat" description="TPR" evidence="6">
    <location>
        <begin position="1116"/>
        <end position="1149"/>
    </location>
</feature>
<dbReference type="Pfam" id="PF00176">
    <property type="entry name" value="SNF2-rel_dom"/>
    <property type="match status" value="1"/>
</dbReference>
<dbReference type="Pfam" id="PF21324">
    <property type="entry name" value="SHPRH_helical-2nd"/>
    <property type="match status" value="2"/>
</dbReference>
<dbReference type="SUPFAM" id="SSF57850">
    <property type="entry name" value="RING/U-box"/>
    <property type="match status" value="1"/>
</dbReference>
<dbReference type="FunFam" id="3.40.50.10810:FF:000013">
    <property type="entry name" value="E3 ubiquitin-protein ligase SHPRH isoform X2"/>
    <property type="match status" value="1"/>
</dbReference>
<keyword evidence="6" id="KW-0802">TPR repeat</keyword>
<dbReference type="Proteomes" id="UP000749559">
    <property type="component" value="Unassembled WGS sequence"/>
</dbReference>
<dbReference type="InterPro" id="IPR027417">
    <property type="entry name" value="P-loop_NTPase"/>
</dbReference>
<dbReference type="InterPro" id="IPR011990">
    <property type="entry name" value="TPR-like_helical_dom_sf"/>
</dbReference>
<dbReference type="OrthoDB" id="423559at2759"/>
<dbReference type="InterPro" id="IPR019734">
    <property type="entry name" value="TPR_rpt"/>
</dbReference>
<dbReference type="InterPro" id="IPR049730">
    <property type="entry name" value="SNF2/RAD54-like_C"/>
</dbReference>
<feature type="region of interest" description="Disordered" evidence="8">
    <location>
        <begin position="683"/>
        <end position="728"/>
    </location>
</feature>
<dbReference type="Pfam" id="PF21325">
    <property type="entry name" value="SHPRH_helical-1st"/>
    <property type="match status" value="1"/>
</dbReference>
<protein>
    <recommendedName>
        <fullName evidence="13">E3 ubiquitin-protein ligase SHPRH</fullName>
    </recommendedName>
</protein>
<dbReference type="CDD" id="cd18070">
    <property type="entry name" value="DEXQc_SHPRH"/>
    <property type="match status" value="1"/>
</dbReference>
<dbReference type="PANTHER" id="PTHR45865:SF1">
    <property type="entry name" value="E3 UBIQUITIN-PROTEIN LIGASE SHPRH"/>
    <property type="match status" value="1"/>
</dbReference>
<dbReference type="InterPro" id="IPR048686">
    <property type="entry name" value="SHPRH_helical_1st"/>
</dbReference>
<dbReference type="PANTHER" id="PTHR45865">
    <property type="entry name" value="E3 UBIQUITIN-PROTEIN LIGASE SHPRH FAMILY MEMBER"/>
    <property type="match status" value="1"/>
</dbReference>
<dbReference type="InterPro" id="IPR048695">
    <property type="entry name" value="SHPRH_helical_2nd"/>
</dbReference>
<dbReference type="SUPFAM" id="SSF52540">
    <property type="entry name" value="P-loop containing nucleoside triphosphate hydrolases"/>
    <property type="match status" value="3"/>
</dbReference>
<feature type="coiled-coil region" evidence="7">
    <location>
        <begin position="1122"/>
        <end position="1156"/>
    </location>
</feature>
<evidence type="ECO:0000259" key="10">
    <source>
        <dbReference type="PROSITE" id="PS51194"/>
    </source>
</evidence>
<dbReference type="InterPro" id="IPR001841">
    <property type="entry name" value="Znf_RING"/>
</dbReference>
<dbReference type="SUPFAM" id="SSF57903">
    <property type="entry name" value="FYVE/PHD zinc finger"/>
    <property type="match status" value="1"/>
</dbReference>